<feature type="binding site" evidence="6">
    <location>
        <position position="214"/>
    </location>
    <ligand>
        <name>AMP</name>
        <dbReference type="ChEBI" id="CHEBI:456215"/>
    </ligand>
</feature>
<dbReference type="EC" id="4.2.1.136" evidence="6"/>
<dbReference type="Pfam" id="PF01256">
    <property type="entry name" value="Carb_kinase"/>
    <property type="match status" value="1"/>
</dbReference>
<feature type="binding site" evidence="6">
    <location>
        <position position="215"/>
    </location>
    <ligand>
        <name>(6S)-NADPHX</name>
        <dbReference type="ChEBI" id="CHEBI:64076"/>
    </ligand>
</feature>
<evidence type="ECO:0000256" key="3">
    <source>
        <dbReference type="ARBA" id="ARBA00022857"/>
    </source>
</evidence>
<feature type="binding site" evidence="6">
    <location>
        <position position="152"/>
    </location>
    <ligand>
        <name>(6S)-NADPHX</name>
        <dbReference type="ChEBI" id="CHEBI:64076"/>
    </ligand>
</feature>
<dbReference type="InterPro" id="IPR017953">
    <property type="entry name" value="Carbohydrate_kinase_pred_CS"/>
</dbReference>
<dbReference type="InterPro" id="IPR000631">
    <property type="entry name" value="CARKD"/>
</dbReference>
<protein>
    <recommendedName>
        <fullName evidence="6">ADP-dependent (S)-NAD(P)H-hydrate dehydratase</fullName>
        <ecNumber evidence="6">4.2.1.136</ecNumber>
    </recommendedName>
    <alternativeName>
        <fullName evidence="6">ADP-dependent NAD(P)HX dehydratase</fullName>
    </alternativeName>
</protein>
<dbReference type="SUPFAM" id="SSF53613">
    <property type="entry name" value="Ribokinase-like"/>
    <property type="match status" value="1"/>
</dbReference>
<comment type="caution">
    <text evidence="8">The sequence shown here is derived from an EMBL/GenBank/DDBJ whole genome shotgun (WGS) entry which is preliminary data.</text>
</comment>
<comment type="similarity">
    <text evidence="6">Belongs to the NnrD/CARKD family.</text>
</comment>
<keyword evidence="3 6" id="KW-0521">NADP</keyword>
<dbReference type="PROSITE" id="PS01050">
    <property type="entry name" value="YJEF_C_2"/>
    <property type="match status" value="1"/>
</dbReference>
<evidence type="ECO:0000256" key="6">
    <source>
        <dbReference type="HAMAP-Rule" id="MF_01965"/>
    </source>
</evidence>
<organism evidence="8 9">
    <name type="scientific">Apilactobacillus apinorum</name>
    <dbReference type="NCBI Taxonomy" id="1218495"/>
    <lineage>
        <taxon>Bacteria</taxon>
        <taxon>Bacillati</taxon>
        <taxon>Bacillota</taxon>
        <taxon>Bacilli</taxon>
        <taxon>Lactobacillales</taxon>
        <taxon>Lactobacillaceae</taxon>
        <taxon>Apilactobacillus</taxon>
    </lineage>
</organism>
<dbReference type="PROSITE" id="PS51383">
    <property type="entry name" value="YJEF_C_3"/>
    <property type="match status" value="1"/>
</dbReference>
<dbReference type="NCBIfam" id="TIGR00196">
    <property type="entry name" value="yjeF_cterm"/>
    <property type="match status" value="1"/>
</dbReference>
<evidence type="ECO:0000313" key="8">
    <source>
        <dbReference type="EMBL" id="GAA6114837.1"/>
    </source>
</evidence>
<dbReference type="HAMAP" id="MF_01965">
    <property type="entry name" value="NADHX_dehydratase"/>
    <property type="match status" value="1"/>
</dbReference>
<dbReference type="EMBL" id="BAABVV010000037">
    <property type="protein sequence ID" value="GAA6114837.1"/>
    <property type="molecule type" value="Genomic_DNA"/>
</dbReference>
<evidence type="ECO:0000259" key="7">
    <source>
        <dbReference type="PROSITE" id="PS51383"/>
    </source>
</evidence>
<evidence type="ECO:0000256" key="5">
    <source>
        <dbReference type="ARBA" id="ARBA00023239"/>
    </source>
</evidence>
<feature type="binding site" evidence="6">
    <location>
        <begin position="186"/>
        <end position="190"/>
    </location>
    <ligand>
        <name>AMP</name>
        <dbReference type="ChEBI" id="CHEBI:456215"/>
    </ligand>
</feature>
<accession>A0ABP9ZJ53</accession>
<comment type="function">
    <text evidence="6">Catalyzes the dehydration of the S-form of NAD(P)HX at the expense of ADP, which is converted to AMP. Together with NAD(P)HX epimerase, which catalyzes the epimerization of the S- and R-forms, the enzyme allows the repair of both epimers of NAD(P)HX, a damaged form of NAD(P)H that is a result of enzymatic or heat-dependent hydration.</text>
</comment>
<dbReference type="PROSITE" id="PS01049">
    <property type="entry name" value="YJEF_C_1"/>
    <property type="match status" value="1"/>
</dbReference>
<keyword evidence="4 6" id="KW-0520">NAD</keyword>
<comment type="catalytic activity">
    <reaction evidence="6">
        <text>(6S)-NADHX + ADP = AMP + phosphate + NADH + H(+)</text>
        <dbReference type="Rhea" id="RHEA:32223"/>
        <dbReference type="ChEBI" id="CHEBI:15378"/>
        <dbReference type="ChEBI" id="CHEBI:43474"/>
        <dbReference type="ChEBI" id="CHEBI:57945"/>
        <dbReference type="ChEBI" id="CHEBI:64074"/>
        <dbReference type="ChEBI" id="CHEBI:456215"/>
        <dbReference type="ChEBI" id="CHEBI:456216"/>
        <dbReference type="EC" id="4.2.1.136"/>
    </reaction>
</comment>
<dbReference type="PANTHER" id="PTHR12592">
    <property type="entry name" value="ATP-DEPENDENT (S)-NAD(P)H-HYDRATE DEHYDRATASE FAMILY MEMBER"/>
    <property type="match status" value="1"/>
</dbReference>
<feature type="binding site" evidence="6">
    <location>
        <position position="40"/>
    </location>
    <ligand>
        <name>(6S)-NADPHX</name>
        <dbReference type="ChEBI" id="CHEBI:64076"/>
    </ligand>
</feature>
<dbReference type="RefSeq" id="WP_353318441.1">
    <property type="nucleotide sequence ID" value="NZ_BAABVV010000037.1"/>
</dbReference>
<dbReference type="Proteomes" id="UP001438112">
    <property type="component" value="Unassembled WGS sequence"/>
</dbReference>
<dbReference type="CDD" id="cd01171">
    <property type="entry name" value="YXKO-related"/>
    <property type="match status" value="1"/>
</dbReference>
<comment type="subunit">
    <text evidence="6">Homotetramer.</text>
</comment>
<dbReference type="Gene3D" id="3.40.1190.20">
    <property type="match status" value="1"/>
</dbReference>
<feature type="binding site" evidence="6">
    <location>
        <position position="101"/>
    </location>
    <ligand>
        <name>(6S)-NADPHX</name>
        <dbReference type="ChEBI" id="CHEBI:64076"/>
    </ligand>
</feature>
<gene>
    <name evidence="6" type="primary">nnrD</name>
    <name evidence="8" type="ORF">AP20H10_12000</name>
</gene>
<feature type="domain" description="YjeF C-terminal" evidence="7">
    <location>
        <begin position="5"/>
        <end position="272"/>
    </location>
</feature>
<proteinExistence type="inferred from homology"/>
<comment type="cofactor">
    <cofactor evidence="6">
        <name>Mg(2+)</name>
        <dbReference type="ChEBI" id="CHEBI:18420"/>
    </cofactor>
</comment>
<sequence>MFNSSINIVKRTIRKRPNNSHKGTFGKVCIIGGNQNFGGAAIMASKACVYSGAGLTTTFTDPVNLDSLHNIIPEAMFVDYHDDNKLKSMINSFDVILIGPGLGNDDYSLSLVNQVFQQINNHQILIIDGSAITIVANHHLTLPDANIIFTPHQMEWQRLSDIAIPDQNDKNNQNKVNALHSTVVLKSHHTKVYSNNHIWVNPGGTPAQATGGMGDTLAGMIAGFTAQFANTEDAVISAVFAHSFIADKLAKNQYVVLPTQISDHIPQFMKKFEN</sequence>
<keyword evidence="9" id="KW-1185">Reference proteome</keyword>
<dbReference type="InterPro" id="IPR029056">
    <property type="entry name" value="Ribokinase-like"/>
</dbReference>
<comment type="catalytic activity">
    <reaction evidence="6">
        <text>(6S)-NADPHX + ADP = AMP + phosphate + NADPH + H(+)</text>
        <dbReference type="Rhea" id="RHEA:32235"/>
        <dbReference type="ChEBI" id="CHEBI:15378"/>
        <dbReference type="ChEBI" id="CHEBI:43474"/>
        <dbReference type="ChEBI" id="CHEBI:57783"/>
        <dbReference type="ChEBI" id="CHEBI:64076"/>
        <dbReference type="ChEBI" id="CHEBI:456215"/>
        <dbReference type="ChEBI" id="CHEBI:456216"/>
        <dbReference type="EC" id="4.2.1.136"/>
    </reaction>
</comment>
<evidence type="ECO:0000313" key="9">
    <source>
        <dbReference type="Proteomes" id="UP001438112"/>
    </source>
</evidence>
<keyword evidence="1 6" id="KW-0547">Nucleotide-binding</keyword>
<keyword evidence="2 6" id="KW-0067">ATP-binding</keyword>
<name>A0ABP9ZJ53_9LACO</name>
<evidence type="ECO:0000256" key="1">
    <source>
        <dbReference type="ARBA" id="ARBA00022741"/>
    </source>
</evidence>
<keyword evidence="5 6" id="KW-0456">Lyase</keyword>
<dbReference type="PANTHER" id="PTHR12592:SF0">
    <property type="entry name" value="ATP-DEPENDENT (S)-NAD(P)H-HYDRATE DEHYDRATASE"/>
    <property type="match status" value="1"/>
</dbReference>
<reference evidence="8 9" key="1">
    <citation type="submission" date="2024-03" db="EMBL/GenBank/DDBJ databases">
        <title>Inconsistent identification of Apilactobacillus kunkeei-related strains obtained by well-developed overall genome related indices.</title>
        <authorList>
            <person name="Maeno S."/>
            <person name="Endo A."/>
        </authorList>
    </citation>
    <scope>NUCLEOTIDE SEQUENCE [LARGE SCALE GENOMIC DNA]</scope>
    <source>
        <strain evidence="8 9">20H-10</strain>
    </source>
</reference>
<evidence type="ECO:0000256" key="2">
    <source>
        <dbReference type="ARBA" id="ARBA00022840"/>
    </source>
</evidence>
<evidence type="ECO:0000256" key="4">
    <source>
        <dbReference type="ARBA" id="ARBA00023027"/>
    </source>
</evidence>